<feature type="transmembrane region" description="Helical" evidence="15">
    <location>
        <begin position="706"/>
        <end position="721"/>
    </location>
</feature>
<evidence type="ECO:0000256" key="15">
    <source>
        <dbReference type="SAM" id="Phobius"/>
    </source>
</evidence>
<comment type="subcellular location">
    <subcellularLocation>
        <location evidence="1">Endoplasmic reticulum membrane</location>
        <topology evidence="1">Multi-pass membrane protein</topology>
    </subcellularLocation>
</comment>
<feature type="transmembrane region" description="Helical" evidence="15">
    <location>
        <begin position="600"/>
        <end position="619"/>
    </location>
</feature>
<evidence type="ECO:0000313" key="16">
    <source>
        <dbReference type="EMBL" id="EEB07988.1"/>
    </source>
</evidence>
<keyword evidence="18" id="KW-1185">Reference proteome</keyword>
<evidence type="ECO:0000256" key="9">
    <source>
        <dbReference type="ARBA" id="ARBA00022824"/>
    </source>
</evidence>
<name>B6K3D1_SCHJY</name>
<protein>
    <recommendedName>
        <fullName evidence="4">GPI mannosyltransferase 1</fullName>
    </recommendedName>
    <alternativeName>
        <fullName evidence="14">GPI mannosyltransferase I</fullName>
    </alternativeName>
    <alternativeName>
        <fullName evidence="13">Glycosylphosphatidylinositol-anchor biosynthesis protein 14</fullName>
    </alternativeName>
</protein>
<keyword evidence="7" id="KW-0808">Transferase</keyword>
<keyword evidence="5" id="KW-0337">GPI-anchor biosynthesis</keyword>
<gene>
    <name evidence="17" type="primary">gpi14</name>
    <name evidence="16" type="ORF">SJAG_03115</name>
</gene>
<feature type="transmembrane region" description="Helical" evidence="15">
    <location>
        <begin position="513"/>
        <end position="542"/>
    </location>
</feature>
<evidence type="ECO:0000256" key="10">
    <source>
        <dbReference type="ARBA" id="ARBA00022989"/>
    </source>
</evidence>
<dbReference type="AlphaFoldDB" id="B6K3D1"/>
<feature type="transmembrane region" description="Helical" evidence="15">
    <location>
        <begin position="41"/>
        <end position="61"/>
    </location>
</feature>
<dbReference type="Proteomes" id="UP000001744">
    <property type="component" value="Unassembled WGS sequence"/>
</dbReference>
<dbReference type="GO" id="GO:0004376">
    <property type="term" value="F:GPI mannosyltransferase activity"/>
    <property type="evidence" value="ECO:0007669"/>
    <property type="project" value="InterPro"/>
</dbReference>
<dbReference type="PANTHER" id="PTHR12886:SF0">
    <property type="entry name" value="GPI MANNOSYLTRANSFERASE 1"/>
    <property type="match status" value="1"/>
</dbReference>
<evidence type="ECO:0000313" key="17">
    <source>
        <dbReference type="JaponicusDB" id="SJAG_03115"/>
    </source>
</evidence>
<feature type="transmembrane region" description="Helical" evidence="15">
    <location>
        <begin position="392"/>
        <end position="416"/>
    </location>
</feature>
<dbReference type="InterPro" id="IPR007704">
    <property type="entry name" value="PIG-M"/>
</dbReference>
<evidence type="ECO:0000256" key="4">
    <source>
        <dbReference type="ARBA" id="ARBA00013797"/>
    </source>
</evidence>
<dbReference type="JaponicusDB" id="SJAG_03115">
    <property type="gene designation" value="gpi14"/>
</dbReference>
<feature type="transmembrane region" description="Helical" evidence="15">
    <location>
        <begin position="728"/>
        <end position="746"/>
    </location>
</feature>
<evidence type="ECO:0000256" key="1">
    <source>
        <dbReference type="ARBA" id="ARBA00004477"/>
    </source>
</evidence>
<keyword evidence="11 15" id="KW-0472">Membrane</keyword>
<dbReference type="UniPathway" id="UPA00196"/>
<dbReference type="VEuPathDB" id="FungiDB:SJAG_03115"/>
<accession>B6K3D1</accession>
<evidence type="ECO:0000256" key="3">
    <source>
        <dbReference type="ARBA" id="ARBA00011071"/>
    </source>
</evidence>
<feature type="transmembrane region" description="Helical" evidence="15">
    <location>
        <begin position="683"/>
        <end position="700"/>
    </location>
</feature>
<dbReference type="GO" id="GO:0006506">
    <property type="term" value="P:GPI anchor biosynthetic process"/>
    <property type="evidence" value="ECO:0000318"/>
    <property type="project" value="GO_Central"/>
</dbReference>
<comment type="function">
    <text evidence="12">Mannosyltransferase involved in glycosylphosphatidylinositol-anchor biosynthesis. Transfers the first alpha-1,4-mannose to GlcN-acyl-PI during GPI precursor assembly. Required for cell wall integrity.</text>
</comment>
<evidence type="ECO:0000256" key="7">
    <source>
        <dbReference type="ARBA" id="ARBA00022679"/>
    </source>
</evidence>
<evidence type="ECO:0000256" key="6">
    <source>
        <dbReference type="ARBA" id="ARBA00022676"/>
    </source>
</evidence>
<dbReference type="EMBL" id="KE651167">
    <property type="protein sequence ID" value="EEB07988.1"/>
    <property type="molecule type" value="Genomic_DNA"/>
</dbReference>
<evidence type="ECO:0000256" key="2">
    <source>
        <dbReference type="ARBA" id="ARBA00004687"/>
    </source>
</evidence>
<dbReference type="GO" id="GO:0005789">
    <property type="term" value="C:endoplasmic reticulum membrane"/>
    <property type="evidence" value="ECO:0007669"/>
    <property type="project" value="UniProtKB-SubCell"/>
</dbReference>
<dbReference type="GO" id="GO:0000030">
    <property type="term" value="F:mannosyltransferase activity"/>
    <property type="evidence" value="ECO:0000318"/>
    <property type="project" value="GO_Central"/>
</dbReference>
<feature type="transmembrane region" description="Helical" evidence="15">
    <location>
        <begin position="474"/>
        <end position="492"/>
    </location>
</feature>
<dbReference type="PANTHER" id="PTHR12886">
    <property type="entry name" value="PIG-M MANNOSYLTRANSFERASE"/>
    <property type="match status" value="1"/>
</dbReference>
<sequence length="781" mass="89913">MVAVYTVFGFFCQWFLSRIHVLGFVSEKSMYTVQSVPIEEIMGLFVQSMLSLFMLFNATCFDSISFRRKRSKPLAIAMFTLCFIGSVIASADPNFTLLGSVLMLQCAVIGFLFTFVTPFFSPSGLLCIVFHMLYSCLTLKHKIRHGLLLLNPGLSLSYYSIYIELAIAFLLQGLILQLILQLTITVHSSFHKRLQQKCLSKLRVITNPQAVFGHAATLEFESSMLLETSLRARLFELVYFMRRVQQSDNLRDSTMHKLRRLDSHSLFEDLCLPADRVRPIIALQSEREKFPVTEYYQKLVRHYVECVCYWSSKSYTDRELEILYKVTDKLAHARTCLSNKELINIESDLPVLSQILSADIREAFIQYVFRCEALFQIGSQSRVKRFFKFIRWMYFPTAVQAVLVLSTLLHIGFIAYGCWVDANFAVKFTDIDYSVFTDASKYIALGQSPYNRETYRYTPLLAIALLPTQYGFPSWGKVVFSVSDIVAGYLITRLLRRRGFSSKQAAILSSVWLLNPMVIAISARGSCEGILGLVTMAMLTYLDEGKLYLAGLVLGFGVHFKIYPFIYGIAMMFYLGHPIRDAVTGKLSLWNFFSRDQFKVLFSSLFCFIGCNILMYVKYGWPFLHHTYLYHLGRIDHRHNFSVYHLMLYLASASHNSLSPLIAFVPQMVLCVLIPLVHAKHNIVGTMFAQTFAFVTFNKVCTSQYFIWYLIFIPMMLPYNISVIKKGVFFILPWVLGQVLWLFYAYKLEFLGENQFNALWFAGAIFFLSCIWTLQNVIKKL</sequence>
<keyword evidence="6" id="KW-0328">Glycosyltransferase</keyword>
<evidence type="ECO:0000313" key="18">
    <source>
        <dbReference type="Proteomes" id="UP000001744"/>
    </source>
</evidence>
<evidence type="ECO:0000256" key="14">
    <source>
        <dbReference type="ARBA" id="ARBA00032997"/>
    </source>
</evidence>
<comment type="pathway">
    <text evidence="2">Glycolipid biosynthesis; glycosylphosphatidylinositol-anchor biosynthesis.</text>
</comment>
<evidence type="ECO:0000256" key="13">
    <source>
        <dbReference type="ARBA" id="ARBA00030167"/>
    </source>
</evidence>
<evidence type="ECO:0000256" key="12">
    <source>
        <dbReference type="ARBA" id="ARBA00025399"/>
    </source>
</evidence>
<dbReference type="GO" id="GO:0051751">
    <property type="term" value="F:alpha-1,4-mannosyltransferase activity"/>
    <property type="evidence" value="ECO:0007669"/>
    <property type="project" value="InterPro"/>
</dbReference>
<dbReference type="HOGENOM" id="CLU_346521_0_0_1"/>
<organism evidence="16 18">
    <name type="scientific">Schizosaccharomyces japonicus (strain yFS275 / FY16936)</name>
    <name type="common">Fission yeast</name>
    <dbReference type="NCBI Taxonomy" id="402676"/>
    <lineage>
        <taxon>Eukaryota</taxon>
        <taxon>Fungi</taxon>
        <taxon>Dikarya</taxon>
        <taxon>Ascomycota</taxon>
        <taxon>Taphrinomycotina</taxon>
        <taxon>Schizosaccharomycetes</taxon>
        <taxon>Schizosaccharomycetales</taxon>
        <taxon>Schizosaccharomycetaceae</taxon>
        <taxon>Schizosaccharomyces</taxon>
    </lineage>
</organism>
<dbReference type="Pfam" id="PF05007">
    <property type="entry name" value="Mannosyl_trans"/>
    <property type="match status" value="1"/>
</dbReference>
<feature type="transmembrane region" description="Helical" evidence="15">
    <location>
        <begin position="758"/>
        <end position="778"/>
    </location>
</feature>
<comment type="similarity">
    <text evidence="3">Belongs to the PIGM family.</text>
</comment>
<dbReference type="GeneID" id="7048461"/>
<keyword evidence="10 15" id="KW-1133">Transmembrane helix</keyword>
<dbReference type="eggNOG" id="KOG3893">
    <property type="taxonomic scope" value="Eukaryota"/>
</dbReference>
<feature type="transmembrane region" description="Helical" evidence="15">
    <location>
        <begin position="73"/>
        <end position="91"/>
    </location>
</feature>
<dbReference type="RefSeq" id="XP_002174281.1">
    <property type="nucleotide sequence ID" value="XM_002174245.1"/>
</dbReference>
<proteinExistence type="inferred from homology"/>
<dbReference type="GO" id="GO:1990529">
    <property type="term" value="C:glycosylphosphatidylinositol-mannosyltransferase I complex"/>
    <property type="evidence" value="ECO:0000318"/>
    <property type="project" value="GO_Central"/>
</dbReference>
<keyword evidence="9" id="KW-0256">Endoplasmic reticulum</keyword>
<reference evidence="16 18" key="1">
    <citation type="journal article" date="2011" name="Science">
        <title>Comparative functional genomics of the fission yeasts.</title>
        <authorList>
            <person name="Rhind N."/>
            <person name="Chen Z."/>
            <person name="Yassour M."/>
            <person name="Thompson D.A."/>
            <person name="Haas B.J."/>
            <person name="Habib N."/>
            <person name="Wapinski I."/>
            <person name="Roy S."/>
            <person name="Lin M.F."/>
            <person name="Heiman D.I."/>
            <person name="Young S.K."/>
            <person name="Furuya K."/>
            <person name="Guo Y."/>
            <person name="Pidoux A."/>
            <person name="Chen H.M."/>
            <person name="Robbertse B."/>
            <person name="Goldberg J.M."/>
            <person name="Aoki K."/>
            <person name="Bayne E.H."/>
            <person name="Berlin A.M."/>
            <person name="Desjardins C.A."/>
            <person name="Dobbs E."/>
            <person name="Dukaj L."/>
            <person name="Fan L."/>
            <person name="FitzGerald M.G."/>
            <person name="French C."/>
            <person name="Gujja S."/>
            <person name="Hansen K."/>
            <person name="Keifenheim D."/>
            <person name="Levin J.Z."/>
            <person name="Mosher R.A."/>
            <person name="Mueller C.A."/>
            <person name="Pfiffner J."/>
            <person name="Priest M."/>
            <person name="Russ C."/>
            <person name="Smialowska A."/>
            <person name="Swoboda P."/>
            <person name="Sykes S.M."/>
            <person name="Vaughn M."/>
            <person name="Vengrova S."/>
            <person name="Yoder R."/>
            <person name="Zeng Q."/>
            <person name="Allshire R."/>
            <person name="Baulcombe D."/>
            <person name="Birren B.W."/>
            <person name="Brown W."/>
            <person name="Ekwall K."/>
            <person name="Kellis M."/>
            <person name="Leatherwood J."/>
            <person name="Levin H."/>
            <person name="Margalit H."/>
            <person name="Martienssen R."/>
            <person name="Nieduszynski C.A."/>
            <person name="Spatafora J.W."/>
            <person name="Friedman N."/>
            <person name="Dalgaard J.Z."/>
            <person name="Baumann P."/>
            <person name="Niki H."/>
            <person name="Regev A."/>
            <person name="Nusbaum C."/>
        </authorList>
    </citation>
    <scope>NUCLEOTIDE SEQUENCE [LARGE SCALE GENOMIC DNA]</scope>
    <source>
        <strain evidence="18">yFS275 / FY16936</strain>
    </source>
</reference>
<dbReference type="STRING" id="402676.B6K3D1"/>
<keyword evidence="8 15" id="KW-0812">Transmembrane</keyword>
<evidence type="ECO:0000256" key="8">
    <source>
        <dbReference type="ARBA" id="ARBA00022692"/>
    </source>
</evidence>
<evidence type="ECO:0000256" key="5">
    <source>
        <dbReference type="ARBA" id="ARBA00022502"/>
    </source>
</evidence>
<feature type="transmembrane region" description="Helical" evidence="15">
    <location>
        <begin position="161"/>
        <end position="184"/>
    </location>
</feature>
<dbReference type="OrthoDB" id="1741594at2759"/>
<evidence type="ECO:0000256" key="11">
    <source>
        <dbReference type="ARBA" id="ARBA00023136"/>
    </source>
</evidence>